<dbReference type="Gene3D" id="3.40.50.360">
    <property type="match status" value="1"/>
</dbReference>
<dbReference type="PROSITE" id="PS00201">
    <property type="entry name" value="FLAVODOXIN"/>
    <property type="match status" value="1"/>
</dbReference>
<comment type="cofactor">
    <cofactor evidence="1">
        <name>FMN</name>
        <dbReference type="ChEBI" id="CHEBI:58210"/>
    </cofactor>
</comment>
<dbReference type="PROSITE" id="PS50902">
    <property type="entry name" value="FLAVODOXIN_LIKE"/>
    <property type="match status" value="1"/>
</dbReference>
<dbReference type="GO" id="GO:0009055">
    <property type="term" value="F:electron transfer activity"/>
    <property type="evidence" value="ECO:0007669"/>
    <property type="project" value="InterPro"/>
</dbReference>
<dbReference type="InterPro" id="IPR005025">
    <property type="entry name" value="FMN_Rdtase-like_dom"/>
</dbReference>
<evidence type="ECO:0000313" key="5">
    <source>
        <dbReference type="Proteomes" id="UP000290407"/>
    </source>
</evidence>
<reference evidence="4 5" key="1">
    <citation type="submission" date="2019-01" db="EMBL/GenBank/DDBJ databases">
        <title>Spirosoma flava sp. nov., a propanil-degrading bacterium isolated from herbicide-contaminated soil.</title>
        <authorList>
            <person name="Zhang L."/>
            <person name="Jiang J.-D."/>
        </authorList>
    </citation>
    <scope>NUCLEOTIDE SEQUENCE [LARGE SCALE GENOMIC DNA]</scope>
    <source>
        <strain evidence="4 5">TY50</strain>
    </source>
</reference>
<keyword evidence="5" id="KW-1185">Reference proteome</keyword>
<dbReference type="GO" id="GO:0003955">
    <property type="term" value="F:NAD(P)H dehydrogenase (quinone) activity"/>
    <property type="evidence" value="ECO:0007669"/>
    <property type="project" value="InterPro"/>
</dbReference>
<evidence type="ECO:0000256" key="1">
    <source>
        <dbReference type="ARBA" id="ARBA00001917"/>
    </source>
</evidence>
<evidence type="ECO:0000256" key="2">
    <source>
        <dbReference type="ARBA" id="ARBA00006961"/>
    </source>
</evidence>
<dbReference type="AlphaFoldDB" id="A0A4Q2UNR6"/>
<accession>A0A4Q2UNR6</accession>
<dbReference type="PANTHER" id="PTHR30546">
    <property type="entry name" value="FLAVODOXIN-RELATED PROTEIN WRBA-RELATED"/>
    <property type="match status" value="1"/>
</dbReference>
<proteinExistence type="inferred from homology"/>
<sequence>MTKVAIIYYSATGTTYKIARAIEEGARQAGAEVRLLKVKELAPEEAIASNEGWSTHRLETQDVPEATLADLEWADAIILGAPTRYGMPAAQLKQFIDSTGPLWGQGKLVNKIGSSFTSAATAHGGHESTLLSLNNTFYHWGSIIVGPGYADPIQFQSGNPYGTSHTSQNGTVPPDEVALDAARFQGKRVAEVTATFVGQPQHA</sequence>
<dbReference type="SUPFAM" id="SSF52218">
    <property type="entry name" value="Flavoproteins"/>
    <property type="match status" value="1"/>
</dbReference>
<name>A0A4Q2UNR6_9BACT</name>
<organism evidence="4 5">
    <name type="scientific">Spirosoma sordidisoli</name>
    <dbReference type="NCBI Taxonomy" id="2502893"/>
    <lineage>
        <taxon>Bacteria</taxon>
        <taxon>Pseudomonadati</taxon>
        <taxon>Bacteroidota</taxon>
        <taxon>Cytophagia</taxon>
        <taxon>Cytophagales</taxon>
        <taxon>Cytophagaceae</taxon>
        <taxon>Spirosoma</taxon>
    </lineage>
</organism>
<feature type="domain" description="Flavodoxin-like" evidence="3">
    <location>
        <begin position="4"/>
        <end position="189"/>
    </location>
</feature>
<dbReference type="NCBIfam" id="TIGR01755">
    <property type="entry name" value="flav_wrbA"/>
    <property type="match status" value="1"/>
</dbReference>
<dbReference type="InterPro" id="IPR029039">
    <property type="entry name" value="Flavoprotein-like_sf"/>
</dbReference>
<dbReference type="FunFam" id="3.40.50.360:FF:000001">
    <property type="entry name" value="NAD(P)H dehydrogenase (Quinone) FQR1-like"/>
    <property type="match status" value="1"/>
</dbReference>
<dbReference type="Pfam" id="PF03358">
    <property type="entry name" value="FMN_red"/>
    <property type="match status" value="1"/>
</dbReference>
<gene>
    <name evidence="4" type="ORF">EQG79_04170</name>
</gene>
<dbReference type="InterPro" id="IPR010089">
    <property type="entry name" value="Flavoprotein_WrbA-like"/>
</dbReference>
<dbReference type="GO" id="GO:0016020">
    <property type="term" value="C:membrane"/>
    <property type="evidence" value="ECO:0007669"/>
    <property type="project" value="TreeGrafter"/>
</dbReference>
<dbReference type="InterPro" id="IPR001226">
    <property type="entry name" value="Flavodoxin_CS"/>
</dbReference>
<dbReference type="GO" id="GO:0010181">
    <property type="term" value="F:FMN binding"/>
    <property type="evidence" value="ECO:0007669"/>
    <property type="project" value="InterPro"/>
</dbReference>
<comment type="similarity">
    <text evidence="2">Belongs to the WrbA family.</text>
</comment>
<evidence type="ECO:0000259" key="3">
    <source>
        <dbReference type="PROSITE" id="PS50902"/>
    </source>
</evidence>
<dbReference type="PANTHER" id="PTHR30546:SF23">
    <property type="entry name" value="FLAVOPROTEIN-LIKE PROTEIN YCP4-RELATED"/>
    <property type="match status" value="1"/>
</dbReference>
<evidence type="ECO:0000313" key="4">
    <source>
        <dbReference type="EMBL" id="RYC71347.1"/>
    </source>
</evidence>
<comment type="caution">
    <text evidence="4">The sequence shown here is derived from an EMBL/GenBank/DDBJ whole genome shotgun (WGS) entry which is preliminary data.</text>
</comment>
<dbReference type="Proteomes" id="UP000290407">
    <property type="component" value="Unassembled WGS sequence"/>
</dbReference>
<dbReference type="RefSeq" id="WP_077919009.1">
    <property type="nucleotide sequence ID" value="NZ_SBLB01000001.1"/>
</dbReference>
<dbReference type="InterPro" id="IPR008254">
    <property type="entry name" value="Flavodoxin/NO_synth"/>
</dbReference>
<dbReference type="NCBIfam" id="NF002999">
    <property type="entry name" value="PRK03767.1"/>
    <property type="match status" value="1"/>
</dbReference>
<dbReference type="EMBL" id="SBLB01000001">
    <property type="protein sequence ID" value="RYC71347.1"/>
    <property type="molecule type" value="Genomic_DNA"/>
</dbReference>
<protein>
    <submittedName>
        <fullName evidence="4">NAD(P)H:quinone oxidoreductase</fullName>
    </submittedName>
</protein>